<dbReference type="PANTHER" id="PTHR36965:SF1">
    <property type="entry name" value="FE(2+)-TRAFFICKING PROTEIN-RELATED"/>
    <property type="match status" value="1"/>
</dbReference>
<dbReference type="InterPro" id="IPR036766">
    <property type="entry name" value="Fe_traffick_prot_YggX_sf"/>
</dbReference>
<evidence type="ECO:0000313" key="3">
    <source>
        <dbReference type="Proteomes" id="UP000702544"/>
    </source>
</evidence>
<dbReference type="AlphaFoldDB" id="A0AAE4Z9C5"/>
<gene>
    <name evidence="2" type="ORF">GWO12_07205</name>
</gene>
<dbReference type="EMBL" id="JAACAK010000049">
    <property type="protein sequence ID" value="NIR74887.1"/>
    <property type="molecule type" value="Genomic_DNA"/>
</dbReference>
<evidence type="ECO:0000313" key="2">
    <source>
        <dbReference type="EMBL" id="NIR74887.1"/>
    </source>
</evidence>
<dbReference type="InterPro" id="IPR007457">
    <property type="entry name" value="Fe_traffick_prot_YggX"/>
</dbReference>
<proteinExistence type="predicted"/>
<dbReference type="Proteomes" id="UP000702544">
    <property type="component" value="Unassembled WGS sequence"/>
</dbReference>
<comment type="caution">
    <text evidence="2">The sequence shown here is derived from an EMBL/GenBank/DDBJ whole genome shotgun (WGS) entry which is preliminary data.</text>
</comment>
<dbReference type="GO" id="GO:0034599">
    <property type="term" value="P:cellular response to oxidative stress"/>
    <property type="evidence" value="ECO:0007669"/>
    <property type="project" value="TreeGrafter"/>
</dbReference>
<accession>A0AAE4Z9C5</accession>
<keyword evidence="1" id="KW-0408">Iron</keyword>
<dbReference type="NCBIfam" id="NF003817">
    <property type="entry name" value="PRK05408.1"/>
    <property type="match status" value="1"/>
</dbReference>
<dbReference type="GO" id="GO:0005506">
    <property type="term" value="F:iron ion binding"/>
    <property type="evidence" value="ECO:0007669"/>
    <property type="project" value="InterPro"/>
</dbReference>
<dbReference type="PANTHER" id="PTHR36965">
    <property type="entry name" value="FE(2+)-TRAFFICKING PROTEIN-RELATED"/>
    <property type="match status" value="1"/>
</dbReference>
<protein>
    <submittedName>
        <fullName evidence="2">Oxidative damage protection protein</fullName>
    </submittedName>
</protein>
<sequence>MTETSNNIECSRCGQNRAQLDGPPFRDELGERVHENICQVCWDEWLQRQMQLINHYALDVRTPEAREFLRRNVQAFLFGEGPGDEIDTSMEGKL</sequence>
<evidence type="ECO:0000256" key="1">
    <source>
        <dbReference type="ARBA" id="ARBA00023004"/>
    </source>
</evidence>
<reference evidence="2 3" key="1">
    <citation type="submission" date="2020-01" db="EMBL/GenBank/DDBJ databases">
        <title>Genomes assembled from Gulf of Kutch pelagic sediment metagenomes.</title>
        <authorList>
            <person name="Chandrashekar M."/>
            <person name="Mahajan M.S."/>
            <person name="Dave K.J."/>
            <person name="Vatsa P."/>
            <person name="Nathani N.M."/>
        </authorList>
    </citation>
    <scope>NUCLEOTIDE SEQUENCE [LARGE SCALE GENOMIC DNA]</scope>
    <source>
        <strain evidence="2">KS3-K002</strain>
    </source>
</reference>
<dbReference type="GO" id="GO:0005829">
    <property type="term" value="C:cytosol"/>
    <property type="evidence" value="ECO:0007669"/>
    <property type="project" value="TreeGrafter"/>
</dbReference>
<name>A0AAE4Z9C5_9BACT</name>
<dbReference type="Pfam" id="PF04362">
    <property type="entry name" value="Iron_traffic"/>
    <property type="match status" value="1"/>
</dbReference>
<dbReference type="SUPFAM" id="SSF111148">
    <property type="entry name" value="YggX-like"/>
    <property type="match status" value="1"/>
</dbReference>
<organism evidence="2 3">
    <name type="scientific">Candidatus Kutchimonas denitrificans</name>
    <dbReference type="NCBI Taxonomy" id="3056748"/>
    <lineage>
        <taxon>Bacteria</taxon>
        <taxon>Pseudomonadati</taxon>
        <taxon>Gemmatimonadota</taxon>
        <taxon>Gemmatimonadia</taxon>
        <taxon>Candidatus Palauibacterales</taxon>
        <taxon>Candidatus Palauibacteraceae</taxon>
        <taxon>Candidatus Kutchimonas</taxon>
    </lineage>
</organism>
<dbReference type="Gene3D" id="1.10.3880.10">
    <property type="entry name" value="Fe(II) trafficking protein YggX"/>
    <property type="match status" value="1"/>
</dbReference>